<reference evidence="1" key="2">
    <citation type="journal article" date="2015" name="Fish Shellfish Immunol.">
        <title>Early steps in the European eel (Anguilla anguilla)-Vibrio vulnificus interaction in the gills: Role of the RtxA13 toxin.</title>
        <authorList>
            <person name="Callol A."/>
            <person name="Pajuelo D."/>
            <person name="Ebbesson L."/>
            <person name="Teles M."/>
            <person name="MacKenzie S."/>
            <person name="Amaro C."/>
        </authorList>
    </citation>
    <scope>NUCLEOTIDE SEQUENCE</scope>
</reference>
<evidence type="ECO:0000313" key="1">
    <source>
        <dbReference type="EMBL" id="JAH59730.1"/>
    </source>
</evidence>
<sequence>MVIGCNKISTRTELQATMQQTAY</sequence>
<proteinExistence type="predicted"/>
<dbReference type="EMBL" id="GBXM01048847">
    <property type="protein sequence ID" value="JAH59730.1"/>
    <property type="molecule type" value="Transcribed_RNA"/>
</dbReference>
<accession>A0A0E9U3J1</accession>
<protein>
    <submittedName>
        <fullName evidence="1">Uncharacterized protein</fullName>
    </submittedName>
</protein>
<name>A0A0E9U3J1_ANGAN</name>
<reference evidence="1" key="1">
    <citation type="submission" date="2014-11" db="EMBL/GenBank/DDBJ databases">
        <authorList>
            <person name="Amaro Gonzalez C."/>
        </authorList>
    </citation>
    <scope>NUCLEOTIDE SEQUENCE</scope>
</reference>
<organism evidence="1">
    <name type="scientific">Anguilla anguilla</name>
    <name type="common">European freshwater eel</name>
    <name type="synonym">Muraena anguilla</name>
    <dbReference type="NCBI Taxonomy" id="7936"/>
    <lineage>
        <taxon>Eukaryota</taxon>
        <taxon>Metazoa</taxon>
        <taxon>Chordata</taxon>
        <taxon>Craniata</taxon>
        <taxon>Vertebrata</taxon>
        <taxon>Euteleostomi</taxon>
        <taxon>Actinopterygii</taxon>
        <taxon>Neopterygii</taxon>
        <taxon>Teleostei</taxon>
        <taxon>Anguilliformes</taxon>
        <taxon>Anguillidae</taxon>
        <taxon>Anguilla</taxon>
    </lineage>
</organism>
<dbReference type="AlphaFoldDB" id="A0A0E9U3J1"/>